<dbReference type="SUPFAM" id="SSF53850">
    <property type="entry name" value="Periplasmic binding protein-like II"/>
    <property type="match status" value="1"/>
</dbReference>
<dbReference type="EMBL" id="RRZA01000016">
    <property type="protein sequence ID" value="MBE0457220.1"/>
    <property type="molecule type" value="Genomic_DNA"/>
</dbReference>
<gene>
    <name evidence="1" type="ORF">EI167_07075</name>
</gene>
<evidence type="ECO:0000313" key="2">
    <source>
        <dbReference type="Proteomes" id="UP000707245"/>
    </source>
</evidence>
<reference evidence="1 2" key="1">
    <citation type="submission" date="2020-07" db="EMBL/GenBank/DDBJ databases">
        <title>Halophilic bacteria isolated from french cheeses.</title>
        <authorList>
            <person name="Kothe C.I."/>
            <person name="Farah-Kraiem B."/>
            <person name="Renault P."/>
            <person name="Dridi B."/>
        </authorList>
    </citation>
    <scope>NUCLEOTIDE SEQUENCE [LARGE SCALE GENOMIC DNA]</scope>
    <source>
        <strain evidence="1 2">FME14</strain>
    </source>
</reference>
<dbReference type="Proteomes" id="UP000707245">
    <property type="component" value="Unassembled WGS sequence"/>
</dbReference>
<proteinExistence type="predicted"/>
<protein>
    <submittedName>
        <fullName evidence="1">Amino acid ABC transporter substrate-binding protein</fullName>
    </submittedName>
</protein>
<evidence type="ECO:0000313" key="1">
    <source>
        <dbReference type="EMBL" id="MBE0457220.1"/>
    </source>
</evidence>
<organism evidence="1 2">
    <name type="scientific">Pseudoalteromonas prydzensis</name>
    <dbReference type="NCBI Taxonomy" id="182141"/>
    <lineage>
        <taxon>Bacteria</taxon>
        <taxon>Pseudomonadati</taxon>
        <taxon>Pseudomonadota</taxon>
        <taxon>Gammaproteobacteria</taxon>
        <taxon>Alteromonadales</taxon>
        <taxon>Pseudoalteromonadaceae</taxon>
        <taxon>Pseudoalteromonas</taxon>
    </lineage>
</organism>
<accession>A0ABR9FK77</accession>
<keyword evidence="2" id="KW-1185">Reference proteome</keyword>
<comment type="caution">
    <text evidence="1">The sequence shown here is derived from an EMBL/GenBank/DDBJ whole genome shotgun (WGS) entry which is preliminary data.</text>
</comment>
<dbReference type="Gene3D" id="3.40.190.10">
    <property type="entry name" value="Periplasmic binding protein-like II"/>
    <property type="match status" value="1"/>
</dbReference>
<sequence length="263" mass="29659">MFSCCVLWLSPLQAKSTELIFCYEDKTAASHFLSEGSDVPLNAPDALLDVMQRIDNKLAEVSIRYVQKPWQACLSDLRSNKVNAVIAGYRADRTAFGQYPLTKSQQPDASLALAEFSSCLIGSSKFHKQWQSREVFQTKAFTLAIPQGYKLNKTLAQEPFFIEHTASIDKAIELIARGVADASIELCQIGRHKVTSRRDNSTVKTIYPPVTTAQGYLLFSKTFYQQHQPLSERIWRVLANQDSAKLFVEHLNQTNQVASTDRY</sequence>
<name>A0ABR9FK77_9GAMM</name>